<dbReference type="EMBL" id="JAKNRW010000001">
    <property type="protein sequence ID" value="MCK1788964.1"/>
    <property type="molecule type" value="Genomic_DNA"/>
</dbReference>
<organism evidence="1 2">
    <name type="scientific">Pseudomonas violetae</name>
    <dbReference type="NCBI Taxonomy" id="2915813"/>
    <lineage>
        <taxon>Bacteria</taxon>
        <taxon>Pseudomonadati</taxon>
        <taxon>Pseudomonadota</taxon>
        <taxon>Gammaproteobacteria</taxon>
        <taxon>Pseudomonadales</taxon>
        <taxon>Pseudomonadaceae</taxon>
        <taxon>Pseudomonas</taxon>
    </lineage>
</organism>
<dbReference type="RefSeq" id="WP_247286618.1">
    <property type="nucleotide sequence ID" value="NZ_JAKNRW010000001.1"/>
</dbReference>
<dbReference type="Pfam" id="PF10711">
    <property type="entry name" value="DUF2513"/>
    <property type="match status" value="1"/>
</dbReference>
<evidence type="ECO:0000313" key="1">
    <source>
        <dbReference type="EMBL" id="MCK1788964.1"/>
    </source>
</evidence>
<protein>
    <submittedName>
        <fullName evidence="1">DUF2513 domain-containing protein</fullName>
    </submittedName>
</protein>
<keyword evidence="2" id="KW-1185">Reference proteome</keyword>
<reference evidence="1 2" key="1">
    <citation type="submission" date="2022-02" db="EMBL/GenBank/DDBJ databases">
        <title>Comparative genomics of the first Antarctic Pseudomonas spp. capable of biotransforming 2,4,6-Trinitrotoluene.</title>
        <authorList>
            <person name="Cabrera M.A."/>
            <person name="Marquez S.L."/>
            <person name="Perez-Donoso J.M."/>
        </authorList>
    </citation>
    <scope>NUCLEOTIDE SEQUENCE [LARGE SCALE GENOMIC DNA]</scope>
    <source>
        <strain evidence="1 2">TNT19</strain>
    </source>
</reference>
<dbReference type="Proteomes" id="UP001299876">
    <property type="component" value="Unassembled WGS sequence"/>
</dbReference>
<accession>A0ABT0EU74</accession>
<proteinExistence type="predicted"/>
<comment type="caution">
    <text evidence="1">The sequence shown here is derived from an EMBL/GenBank/DDBJ whole genome shotgun (WGS) entry which is preliminary data.</text>
</comment>
<dbReference type="InterPro" id="IPR019650">
    <property type="entry name" value="DUF2513"/>
</dbReference>
<gene>
    <name evidence="1" type="ORF">L9059_01925</name>
</gene>
<evidence type="ECO:0000313" key="2">
    <source>
        <dbReference type="Proteomes" id="UP001299876"/>
    </source>
</evidence>
<sequence length="169" mass="18793">MQLRSYAIPQLLITNQLGHFSIGRMGQFSVSGNSPLSPIKRMHLDEARQTPGARDPVAVEDSQQDPLGWTPLHLKGREPLDVSYHVMLLHEAGFIVGEDLSSDDGLEWLPKRLTYKGHEFLDTVRDGEVWRRTKAGAEKAGVAGLGILLEQEKAYGKEVLKEKLGIELP</sequence>
<name>A0ABT0EU74_9PSED</name>